<reference evidence="1 2" key="1">
    <citation type="submission" date="2019-03" db="EMBL/GenBank/DDBJ databases">
        <title>Genomic Encyclopedia of Type Strains, Phase IV (KMG-IV): sequencing the most valuable type-strain genomes for metagenomic binning, comparative biology and taxonomic classification.</title>
        <authorList>
            <person name="Goeker M."/>
        </authorList>
    </citation>
    <scope>NUCLEOTIDE SEQUENCE [LARGE SCALE GENOMIC DNA]</scope>
    <source>
        <strain evidence="1 2">DSM 45765</strain>
    </source>
</reference>
<comment type="caution">
    <text evidence="1">The sequence shown here is derived from an EMBL/GenBank/DDBJ whole genome shotgun (WGS) entry which is preliminary data.</text>
</comment>
<proteinExistence type="predicted"/>
<dbReference type="Proteomes" id="UP000294911">
    <property type="component" value="Unassembled WGS sequence"/>
</dbReference>
<evidence type="ECO:0000313" key="2">
    <source>
        <dbReference type="Proteomes" id="UP000294911"/>
    </source>
</evidence>
<dbReference type="AlphaFoldDB" id="A0A4R2QAA7"/>
<organism evidence="1 2">
    <name type="scientific">Tamaricihabitans halophyticus</name>
    <dbReference type="NCBI Taxonomy" id="1262583"/>
    <lineage>
        <taxon>Bacteria</taxon>
        <taxon>Bacillati</taxon>
        <taxon>Actinomycetota</taxon>
        <taxon>Actinomycetes</taxon>
        <taxon>Pseudonocardiales</taxon>
        <taxon>Pseudonocardiaceae</taxon>
        <taxon>Tamaricihabitans</taxon>
    </lineage>
</organism>
<accession>A0A4R2QAA7</accession>
<sequence length="78" mass="8702">MLRTRSHPFSGDETEVWKCQLKSCHGLDPVAEARVLVAETTRIYQILADLGCDRAADNAAEIEDRCRTVLQRINGDDG</sequence>
<name>A0A4R2QAA7_9PSEU</name>
<protein>
    <submittedName>
        <fullName evidence="1">Uncharacterized protein</fullName>
    </submittedName>
</protein>
<evidence type="ECO:0000313" key="1">
    <source>
        <dbReference type="EMBL" id="TCP45832.1"/>
    </source>
</evidence>
<dbReference type="EMBL" id="SLXQ01000015">
    <property type="protein sequence ID" value="TCP45832.1"/>
    <property type="molecule type" value="Genomic_DNA"/>
</dbReference>
<keyword evidence="2" id="KW-1185">Reference proteome</keyword>
<gene>
    <name evidence="1" type="ORF">EV191_115112</name>
</gene>